<evidence type="ECO:0000256" key="7">
    <source>
        <dbReference type="SAM" id="Phobius"/>
    </source>
</evidence>
<keyword evidence="6 7" id="KW-0472">Membrane</keyword>
<dbReference type="Pfam" id="PF04116">
    <property type="entry name" value="FA_hydroxylase"/>
    <property type="match status" value="1"/>
</dbReference>
<comment type="subcellular location">
    <subcellularLocation>
        <location evidence="1">Endomembrane system</location>
        <topology evidence="1">Multi-pass membrane protein</topology>
    </subcellularLocation>
</comment>
<evidence type="ECO:0000259" key="8">
    <source>
        <dbReference type="Pfam" id="PF04116"/>
    </source>
</evidence>
<dbReference type="PANTHER" id="PTHR21624">
    <property type="entry name" value="STEROL DESATURASE-RELATED PROTEIN"/>
    <property type="match status" value="1"/>
</dbReference>
<keyword evidence="2 7" id="KW-0812">Transmembrane</keyword>
<keyword evidence="3 7" id="KW-1133">Transmembrane helix</keyword>
<dbReference type="RefSeq" id="WP_382405650.1">
    <property type="nucleotide sequence ID" value="NZ_JBHSGU010000002.1"/>
</dbReference>
<dbReference type="Proteomes" id="UP001595897">
    <property type="component" value="Unassembled WGS sequence"/>
</dbReference>
<feature type="transmembrane region" description="Helical" evidence="7">
    <location>
        <begin position="86"/>
        <end position="104"/>
    </location>
</feature>
<dbReference type="InterPro" id="IPR051689">
    <property type="entry name" value="Sterol_desaturase/TMEM195"/>
</dbReference>
<evidence type="ECO:0000256" key="6">
    <source>
        <dbReference type="ARBA" id="ARBA00023136"/>
    </source>
</evidence>
<dbReference type="InterPro" id="IPR006694">
    <property type="entry name" value="Fatty_acid_hydroxylase"/>
</dbReference>
<sequence>MLADIVEFAGGSAGLWILATGYFGMTLLERIYHFAKGTKNYDNADALCSIAINLITSVIGLTISVLIPLALYVWVYEGFRIADISFLPLALVVAFVIHELAYYWEHRAAHRVGLMWAFHSVHHSSNSFNHSTAARAFYFDGQLKIIGALVAAFIGVPPVVYLAMIVFKNLYGIWNHASYVGHLGWLEDIFATPLNHKIHHANQPQYIDKNYSQVLIIWDRIFGTRAKYTQEPVPGLVNPVYNNNPITAQFVGFKGLKQKIDSASRWQDKIAYLYRPPDWTHCRSTKQYSYTDLAK</sequence>
<dbReference type="PANTHER" id="PTHR21624:SF1">
    <property type="entry name" value="ALKYLGLYCEROL MONOOXYGENASE"/>
    <property type="match status" value="1"/>
</dbReference>
<evidence type="ECO:0000256" key="1">
    <source>
        <dbReference type="ARBA" id="ARBA00004127"/>
    </source>
</evidence>
<keyword evidence="5" id="KW-0443">Lipid metabolism</keyword>
<feature type="domain" description="Fatty acid hydroxylase" evidence="8">
    <location>
        <begin position="92"/>
        <end position="224"/>
    </location>
</feature>
<accession>A0ABV9LR62</accession>
<evidence type="ECO:0000313" key="10">
    <source>
        <dbReference type="Proteomes" id="UP001595897"/>
    </source>
</evidence>
<dbReference type="EMBL" id="JBHSGU010000002">
    <property type="protein sequence ID" value="MFC4698957.1"/>
    <property type="molecule type" value="Genomic_DNA"/>
</dbReference>
<evidence type="ECO:0000256" key="4">
    <source>
        <dbReference type="ARBA" id="ARBA00023002"/>
    </source>
</evidence>
<proteinExistence type="predicted"/>
<name>A0ABV9LR62_9ALTE</name>
<keyword evidence="10" id="KW-1185">Reference proteome</keyword>
<comment type="caution">
    <text evidence="9">The sequence shown here is derived from an EMBL/GenBank/DDBJ whole genome shotgun (WGS) entry which is preliminary data.</text>
</comment>
<evidence type="ECO:0000256" key="5">
    <source>
        <dbReference type="ARBA" id="ARBA00023098"/>
    </source>
</evidence>
<feature type="transmembrane region" description="Helical" evidence="7">
    <location>
        <begin position="46"/>
        <end position="74"/>
    </location>
</feature>
<protein>
    <submittedName>
        <fullName evidence="9">Sterol desaturase family protein</fullName>
        <ecNumber evidence="9">1.-.-.-</ecNumber>
    </submittedName>
</protein>
<organism evidence="9 10">
    <name type="scientific">Glaciecola siphonariae</name>
    <dbReference type="NCBI Taxonomy" id="521012"/>
    <lineage>
        <taxon>Bacteria</taxon>
        <taxon>Pseudomonadati</taxon>
        <taxon>Pseudomonadota</taxon>
        <taxon>Gammaproteobacteria</taxon>
        <taxon>Alteromonadales</taxon>
        <taxon>Alteromonadaceae</taxon>
        <taxon>Glaciecola</taxon>
    </lineage>
</organism>
<dbReference type="GO" id="GO:0016491">
    <property type="term" value="F:oxidoreductase activity"/>
    <property type="evidence" value="ECO:0007669"/>
    <property type="project" value="UniProtKB-KW"/>
</dbReference>
<dbReference type="EC" id="1.-.-.-" evidence="9"/>
<evidence type="ECO:0000313" key="9">
    <source>
        <dbReference type="EMBL" id="MFC4698957.1"/>
    </source>
</evidence>
<evidence type="ECO:0000256" key="2">
    <source>
        <dbReference type="ARBA" id="ARBA00022692"/>
    </source>
</evidence>
<keyword evidence="4 9" id="KW-0560">Oxidoreductase</keyword>
<feature type="transmembrane region" description="Helical" evidence="7">
    <location>
        <begin position="145"/>
        <end position="167"/>
    </location>
</feature>
<evidence type="ECO:0000256" key="3">
    <source>
        <dbReference type="ARBA" id="ARBA00022989"/>
    </source>
</evidence>
<reference evidence="10" key="1">
    <citation type="journal article" date="2019" name="Int. J. Syst. Evol. Microbiol.">
        <title>The Global Catalogue of Microorganisms (GCM) 10K type strain sequencing project: providing services to taxonomists for standard genome sequencing and annotation.</title>
        <authorList>
            <consortium name="The Broad Institute Genomics Platform"/>
            <consortium name="The Broad Institute Genome Sequencing Center for Infectious Disease"/>
            <person name="Wu L."/>
            <person name="Ma J."/>
        </authorList>
    </citation>
    <scope>NUCLEOTIDE SEQUENCE [LARGE SCALE GENOMIC DNA]</scope>
    <source>
        <strain evidence="10">KACC 12507</strain>
    </source>
</reference>
<gene>
    <name evidence="9" type="ORF">ACFO4O_02125</name>
</gene>